<dbReference type="PANTHER" id="PTHR43995:SF1">
    <property type="entry name" value="PRE-MRNA-PROCESSING FACTOR 19"/>
    <property type="match status" value="1"/>
</dbReference>
<protein>
    <recommendedName>
        <fullName evidence="2">Pre-mRNA-processing factor 19</fullName>
        <ecNumber evidence="2">2.3.2.27</ecNumber>
    </recommendedName>
</protein>
<comment type="function">
    <text evidence="2">Ubiquitin-protein ligase which is mainly involved pre-mRNA splicing and DNA repair. Required for pre-mRNA splicing as component of the spliceosome.</text>
</comment>
<gene>
    <name evidence="5" type="ORF">IV203_029966</name>
</gene>
<dbReference type="EC" id="2.3.2.27" evidence="2"/>
<dbReference type="GO" id="GO:0000974">
    <property type="term" value="C:Prp19 complex"/>
    <property type="evidence" value="ECO:0007669"/>
    <property type="project" value="UniProtKB-UniRule"/>
</dbReference>
<keyword evidence="2" id="KW-0747">Spliceosome</keyword>
<accession>A0A9K3LRQ1</accession>
<dbReference type="AlphaFoldDB" id="A0A9K3LRQ1"/>
<evidence type="ECO:0000256" key="1">
    <source>
        <dbReference type="PROSITE-ProRule" id="PRU00221"/>
    </source>
</evidence>
<dbReference type="PANTHER" id="PTHR43995">
    <property type="entry name" value="PRE-MRNA-PROCESSING FACTOR 19"/>
    <property type="match status" value="1"/>
</dbReference>
<dbReference type="EMBL" id="JAGRRH010000007">
    <property type="protein sequence ID" value="KAG7367295.1"/>
    <property type="molecule type" value="Genomic_DNA"/>
</dbReference>
<dbReference type="InterPro" id="IPR038959">
    <property type="entry name" value="Prp19"/>
</dbReference>
<comment type="catalytic activity">
    <reaction evidence="2">
        <text>S-ubiquitinyl-[E2 ubiquitin-conjugating enzyme]-L-cysteine + [acceptor protein]-L-lysine = [E2 ubiquitin-conjugating enzyme]-L-cysteine + N(6)-ubiquitinyl-[acceptor protein]-L-lysine.</text>
        <dbReference type="EC" id="2.3.2.27"/>
    </reaction>
</comment>
<keyword evidence="1" id="KW-0853">WD repeat</keyword>
<keyword evidence="2" id="KW-0539">Nucleus</keyword>
<evidence type="ECO:0000256" key="3">
    <source>
        <dbReference type="SAM" id="MobiDB-lite"/>
    </source>
</evidence>
<dbReference type="SMART" id="SM00320">
    <property type="entry name" value="WD40"/>
    <property type="match status" value="4"/>
</dbReference>
<reference evidence="5" key="1">
    <citation type="journal article" date="2021" name="Sci. Rep.">
        <title>Diploid genomic architecture of Nitzschia inconspicua, an elite biomass production diatom.</title>
        <authorList>
            <person name="Oliver A."/>
            <person name="Podell S."/>
            <person name="Pinowska A."/>
            <person name="Traller J.C."/>
            <person name="Smith S.R."/>
            <person name="McClure R."/>
            <person name="Beliaev A."/>
            <person name="Bohutskyi P."/>
            <person name="Hill E.A."/>
            <person name="Rabines A."/>
            <person name="Zheng H."/>
            <person name="Allen L.Z."/>
            <person name="Kuo A."/>
            <person name="Grigoriev I.V."/>
            <person name="Allen A.E."/>
            <person name="Hazlebeck D."/>
            <person name="Allen E.E."/>
        </authorList>
    </citation>
    <scope>NUCLEOTIDE SEQUENCE</scope>
    <source>
        <strain evidence="5">Hildebrandi</strain>
    </source>
</reference>
<comment type="pathway">
    <text evidence="2">Protein modification; protein ubiquitination.</text>
</comment>
<keyword evidence="2" id="KW-0507">mRNA processing</keyword>
<comment type="subcellular location">
    <subcellularLocation>
        <location evidence="2">Nucleus</location>
    </subcellularLocation>
</comment>
<dbReference type="GO" id="GO:0061630">
    <property type="term" value="F:ubiquitin protein ligase activity"/>
    <property type="evidence" value="ECO:0007669"/>
    <property type="project" value="UniProtKB-UniRule"/>
</dbReference>
<dbReference type="Pfam" id="PF00400">
    <property type="entry name" value="WD40"/>
    <property type="match status" value="1"/>
</dbReference>
<feature type="domain" description="Prp19 coiled-coil region" evidence="4">
    <location>
        <begin position="83"/>
        <end position="147"/>
    </location>
</feature>
<evidence type="ECO:0000313" key="6">
    <source>
        <dbReference type="Proteomes" id="UP000693970"/>
    </source>
</evidence>
<organism evidence="5 6">
    <name type="scientific">Nitzschia inconspicua</name>
    <dbReference type="NCBI Taxonomy" id="303405"/>
    <lineage>
        <taxon>Eukaryota</taxon>
        <taxon>Sar</taxon>
        <taxon>Stramenopiles</taxon>
        <taxon>Ochrophyta</taxon>
        <taxon>Bacillariophyta</taxon>
        <taxon>Bacillariophyceae</taxon>
        <taxon>Bacillariophycidae</taxon>
        <taxon>Bacillariales</taxon>
        <taxon>Bacillariaceae</taxon>
        <taxon>Nitzschia</taxon>
    </lineage>
</organism>
<dbReference type="Proteomes" id="UP000693970">
    <property type="component" value="Unassembled WGS sequence"/>
</dbReference>
<dbReference type="PROSITE" id="PS50082">
    <property type="entry name" value="WD_REPEATS_2"/>
    <property type="match status" value="1"/>
</dbReference>
<dbReference type="OrthoDB" id="687049at2759"/>
<dbReference type="InterPro" id="IPR001680">
    <property type="entry name" value="WD40_rpt"/>
</dbReference>
<keyword evidence="2" id="KW-0227">DNA damage</keyword>
<comment type="subunit">
    <text evidence="2">Homotetramer.</text>
</comment>
<dbReference type="InterPro" id="IPR013915">
    <property type="entry name" value="Prp19_cc"/>
</dbReference>
<evidence type="ECO:0000313" key="5">
    <source>
        <dbReference type="EMBL" id="KAG7367295.1"/>
    </source>
</evidence>
<keyword evidence="2" id="KW-0508">mRNA splicing</keyword>
<feature type="repeat" description="WD" evidence="1">
    <location>
        <begin position="417"/>
        <end position="458"/>
    </location>
</feature>
<keyword evidence="2" id="KW-0234">DNA repair</keyword>
<comment type="similarity">
    <text evidence="2">Belongs to the WD repeat PRP19 family.</text>
</comment>
<reference evidence="5" key="2">
    <citation type="submission" date="2021-04" db="EMBL/GenBank/DDBJ databases">
        <authorList>
            <person name="Podell S."/>
        </authorList>
    </citation>
    <scope>NUCLEOTIDE SEQUENCE</scope>
    <source>
        <strain evidence="5">Hildebrandi</strain>
    </source>
</reference>
<dbReference type="GO" id="GO:0005737">
    <property type="term" value="C:cytoplasm"/>
    <property type="evidence" value="ECO:0007669"/>
    <property type="project" value="TreeGrafter"/>
</dbReference>
<dbReference type="GO" id="GO:0006281">
    <property type="term" value="P:DNA repair"/>
    <property type="evidence" value="ECO:0007669"/>
    <property type="project" value="UniProtKB-KW"/>
</dbReference>
<keyword evidence="2" id="KW-0833">Ubl conjugation pathway</keyword>
<sequence>MPFTCEISGESLASTADEVVVTPSGHICIKRLLLTKLAENGGVDPFETIRELPLTEDQLVTLAKPSQPQGGQAPAIAPPRPQATSLPNMLHLVQKEYDALVLELFDTRKALEDTRRELSQALYQNDAAVRVVARLAQERDAARQELERWNASVGKSGGNGVKRLEPSSQEEADEPEPKRRRLDPSADPLSNDIPADDFEMISDECGKLMANRKAILKASAAEAPSQEDLSKFAEIDTKAWHKSTNKGIPCMAQTREPASNLIATAGKDKQLVVYNQEDQVILHTFPFGSVGTSIDISTEMVAAGDAKGKVAVFALGEDAGLSGELALGARVVGLGILPTKQHICAATSDGRFVLACWIAQEKRLQHISTFTSDEEEKEDYTCGALHPDGLLYVIGNKSGASLFWDFKNKKLAAVLKDGEESDAVTAIAFSNNGYHVAVAHESAAVKFWDLRKQKLVATIKDELDSVTALVFDKGGKYAAMGGKGGIKITTVKEWGISASLENKNPPSGIVWTKGTVAVSSDNERAVHFFGVPP</sequence>
<evidence type="ECO:0000256" key="2">
    <source>
        <dbReference type="RuleBase" id="RU367101"/>
    </source>
</evidence>
<name>A0A9K3LRQ1_9STRA</name>
<dbReference type="GO" id="GO:0000398">
    <property type="term" value="P:mRNA splicing, via spliceosome"/>
    <property type="evidence" value="ECO:0007669"/>
    <property type="project" value="InterPro"/>
</dbReference>
<keyword evidence="6" id="KW-1185">Reference proteome</keyword>
<proteinExistence type="inferred from homology"/>
<feature type="region of interest" description="Disordered" evidence="3">
    <location>
        <begin position="148"/>
        <end position="196"/>
    </location>
</feature>
<dbReference type="GO" id="GO:0071006">
    <property type="term" value="C:U2-type catalytic step 1 spliceosome"/>
    <property type="evidence" value="ECO:0007669"/>
    <property type="project" value="TreeGrafter"/>
</dbReference>
<dbReference type="Pfam" id="PF08606">
    <property type="entry name" value="Prp19"/>
    <property type="match status" value="1"/>
</dbReference>
<keyword evidence="2" id="KW-0808">Transferase</keyword>
<evidence type="ECO:0000259" key="4">
    <source>
        <dbReference type="Pfam" id="PF08606"/>
    </source>
</evidence>
<dbReference type="GO" id="GO:0070534">
    <property type="term" value="P:protein K63-linked ubiquitination"/>
    <property type="evidence" value="ECO:0007669"/>
    <property type="project" value="UniProtKB-UniRule"/>
</dbReference>
<comment type="caution">
    <text evidence="5">The sequence shown here is derived from an EMBL/GenBank/DDBJ whole genome shotgun (WGS) entry which is preliminary data.</text>
</comment>